<evidence type="ECO:0000313" key="3">
    <source>
        <dbReference type="Proteomes" id="UP000695000"/>
    </source>
</evidence>
<protein>
    <submittedName>
        <fullName evidence="4">Uncharacterized protein LOC108563683</fullName>
    </submittedName>
</protein>
<dbReference type="InterPro" id="IPR039353">
    <property type="entry name" value="TF_Adf1"/>
</dbReference>
<evidence type="ECO:0000313" key="4">
    <source>
        <dbReference type="RefSeq" id="XP_017777917.1"/>
    </source>
</evidence>
<feature type="domain" description="MADF" evidence="2">
    <location>
        <begin position="7"/>
        <end position="97"/>
    </location>
</feature>
<reference evidence="4" key="1">
    <citation type="submission" date="2025-08" db="UniProtKB">
        <authorList>
            <consortium name="RefSeq"/>
        </authorList>
    </citation>
    <scope>IDENTIFICATION</scope>
    <source>
        <tissue evidence="4">Whole Larva</tissue>
    </source>
</reference>
<organism evidence="3 4">
    <name type="scientific">Nicrophorus vespilloides</name>
    <name type="common">Boreal carrion beetle</name>
    <dbReference type="NCBI Taxonomy" id="110193"/>
    <lineage>
        <taxon>Eukaryota</taxon>
        <taxon>Metazoa</taxon>
        <taxon>Ecdysozoa</taxon>
        <taxon>Arthropoda</taxon>
        <taxon>Hexapoda</taxon>
        <taxon>Insecta</taxon>
        <taxon>Pterygota</taxon>
        <taxon>Neoptera</taxon>
        <taxon>Endopterygota</taxon>
        <taxon>Coleoptera</taxon>
        <taxon>Polyphaga</taxon>
        <taxon>Staphyliniformia</taxon>
        <taxon>Silphidae</taxon>
        <taxon>Nicrophorinae</taxon>
        <taxon>Nicrophorus</taxon>
    </lineage>
</organism>
<gene>
    <name evidence="4" type="primary">LOC108563683</name>
</gene>
<proteinExistence type="predicted"/>
<accession>A0ABM1MTL7</accession>
<feature type="region of interest" description="Disordered" evidence="1">
    <location>
        <begin position="242"/>
        <end position="265"/>
    </location>
</feature>
<dbReference type="InterPro" id="IPR006578">
    <property type="entry name" value="MADF-dom"/>
</dbReference>
<dbReference type="RefSeq" id="XP_017777917.1">
    <property type="nucleotide sequence ID" value="XM_017922428.1"/>
</dbReference>
<dbReference type="PANTHER" id="PTHR12243:SF67">
    <property type="entry name" value="COREPRESSOR OF PANGOLIN, ISOFORM A-RELATED"/>
    <property type="match status" value="1"/>
</dbReference>
<keyword evidence="3" id="KW-1185">Reference proteome</keyword>
<dbReference type="SMART" id="SM00595">
    <property type="entry name" value="MADF"/>
    <property type="match status" value="1"/>
</dbReference>
<dbReference type="PANTHER" id="PTHR12243">
    <property type="entry name" value="MADF DOMAIN TRANSCRIPTION FACTOR"/>
    <property type="match status" value="1"/>
</dbReference>
<name>A0ABM1MTL7_NICVS</name>
<feature type="region of interest" description="Disordered" evidence="1">
    <location>
        <begin position="108"/>
        <end position="127"/>
    </location>
</feature>
<dbReference type="PROSITE" id="PS51029">
    <property type="entry name" value="MADF"/>
    <property type="match status" value="1"/>
</dbReference>
<evidence type="ECO:0000259" key="2">
    <source>
        <dbReference type="PROSITE" id="PS51029"/>
    </source>
</evidence>
<sequence>MSLLTEMIIEAVKVNPILYDVDHEEFKNIKKKNEIWNAMGKELKETGDTLKKKWRNIKDTHAKYLKANNWNGEGSPKKKYKNWQWGPLMEFFKPFLASRTYDLSDTACSQSTHQSDSEPDSDENESVLVPETCQNDECQRGRECCIEQKQSAMPSTASLILRNPRNRRQFTRTTKRTMLPVDVVVEFLNKKEKLSPIQMVFMGYAGTVDKFSMERQITTKMKVSEVIMQQEMLHTAEIIISNKRKENNDNSESSEPSVSRQTKSM</sequence>
<feature type="compositionally biased region" description="Low complexity" evidence="1">
    <location>
        <begin position="250"/>
        <end position="259"/>
    </location>
</feature>
<dbReference type="Proteomes" id="UP000695000">
    <property type="component" value="Unplaced"/>
</dbReference>
<dbReference type="GeneID" id="108563683"/>
<evidence type="ECO:0000256" key="1">
    <source>
        <dbReference type="SAM" id="MobiDB-lite"/>
    </source>
</evidence>
<dbReference type="Pfam" id="PF10545">
    <property type="entry name" value="MADF_DNA_bdg"/>
    <property type="match status" value="1"/>
</dbReference>